<dbReference type="KEGG" id="hlr:HALLA_21095"/>
<reference evidence="2 3" key="1">
    <citation type="submission" date="2014-01" db="EMBL/GenBank/DDBJ databases">
        <authorList>
            <consortium name="DOE Joint Genome Institute"/>
            <person name="Anderson I."/>
            <person name="Huntemann M."/>
            <person name="Han J."/>
            <person name="Chen A."/>
            <person name="Kyrpides N."/>
            <person name="Mavromatis K."/>
            <person name="Markowitz V."/>
            <person name="Palaniappan K."/>
            <person name="Ivanova N."/>
            <person name="Schaumberg A."/>
            <person name="Pati A."/>
            <person name="Liolios K."/>
            <person name="Nordberg H.P."/>
            <person name="Cantor M.N."/>
            <person name="Hua S.X."/>
            <person name="Woyke T."/>
        </authorList>
    </citation>
    <scope>NUCLEOTIDE SEQUENCE [LARGE SCALE GENOMIC DNA]</scope>
    <source>
        <strain evidence="2 3">XH-48</strain>
        <plasmid evidence="3">3</plasmid>
    </source>
</reference>
<dbReference type="AlphaFoldDB" id="W0JV46"/>
<gene>
    <name evidence="2" type="ORF">HALLA_21095</name>
</gene>
<dbReference type="Proteomes" id="UP000019024">
    <property type="component" value="Plasmid unnamed4"/>
</dbReference>
<sequence>MERTCQSFAVGLVVRVPINAPGSLVDGARSVLERVEPVEVVDEPEVQGIEPGLNDITVDIHTRLELAVGDRGEDTAVVRRRLETGVGVLAVDSIEPTETDPETRVTACEESSGGRSAGEEPLEDRESTATVTENGPLG</sequence>
<dbReference type="eggNOG" id="arCOG08129">
    <property type="taxonomic scope" value="Archaea"/>
</dbReference>
<geneLocation type="plasmid" evidence="3">
    <name>3</name>
</geneLocation>
<dbReference type="HOGENOM" id="CLU_1850560_0_0_2"/>
<dbReference type="EMBL" id="CP007059">
    <property type="protein sequence ID" value="AHG02404.1"/>
    <property type="molecule type" value="Genomic_DNA"/>
</dbReference>
<protein>
    <submittedName>
        <fullName evidence="2">Uncharacterized protein</fullName>
    </submittedName>
</protein>
<keyword evidence="3" id="KW-1185">Reference proteome</keyword>
<feature type="compositionally biased region" description="Polar residues" evidence="1">
    <location>
        <begin position="128"/>
        <end position="138"/>
    </location>
</feature>
<evidence type="ECO:0000313" key="2">
    <source>
        <dbReference type="EMBL" id="AHG02404.1"/>
    </source>
</evidence>
<proteinExistence type="predicted"/>
<feature type="region of interest" description="Disordered" evidence="1">
    <location>
        <begin position="95"/>
        <end position="138"/>
    </location>
</feature>
<evidence type="ECO:0000256" key="1">
    <source>
        <dbReference type="SAM" id="MobiDB-lite"/>
    </source>
</evidence>
<dbReference type="GeneID" id="25147728"/>
<organism evidence="2 3">
    <name type="scientific">Halostagnicola larsenii XH-48</name>
    <dbReference type="NCBI Taxonomy" id="797299"/>
    <lineage>
        <taxon>Archaea</taxon>
        <taxon>Methanobacteriati</taxon>
        <taxon>Methanobacteriota</taxon>
        <taxon>Stenosarchaea group</taxon>
        <taxon>Halobacteria</taxon>
        <taxon>Halobacteriales</taxon>
        <taxon>Natrialbaceae</taxon>
        <taxon>Halostagnicola</taxon>
    </lineage>
</organism>
<name>W0JV46_9EURY</name>
<evidence type="ECO:0000313" key="3">
    <source>
        <dbReference type="Proteomes" id="UP000019024"/>
    </source>
</evidence>
<keyword evidence="2" id="KW-0614">Plasmid</keyword>
<dbReference type="RefSeq" id="WP_049955189.1">
    <property type="nucleotide sequence ID" value="NZ_CP007059.1"/>
</dbReference>
<accession>W0JV46</accession>
<dbReference type="OrthoDB" id="157606at2157"/>